<dbReference type="PANTHER" id="PTHR12192">
    <property type="entry name" value="CATION TRANSPORT PROTEIN CHAC-RELATED"/>
    <property type="match status" value="1"/>
</dbReference>
<evidence type="ECO:0000256" key="1">
    <source>
        <dbReference type="ARBA" id="ARBA00012344"/>
    </source>
</evidence>
<dbReference type="PANTHER" id="PTHR12192:SF2">
    <property type="entry name" value="GLUTATHIONE-SPECIFIC GAMMA-GLUTAMYLCYCLOTRANSFERASE 2"/>
    <property type="match status" value="1"/>
</dbReference>
<dbReference type="InterPro" id="IPR013024">
    <property type="entry name" value="GGCT-like"/>
</dbReference>
<dbReference type="EMBL" id="JAZIBG010000003">
    <property type="protein sequence ID" value="MEF7612394.1"/>
    <property type="molecule type" value="Genomic_DNA"/>
</dbReference>
<organism evidence="4 5">
    <name type="scientific">Aquincola agrisoli</name>
    <dbReference type="NCBI Taxonomy" id="3119538"/>
    <lineage>
        <taxon>Bacteria</taxon>
        <taxon>Pseudomonadati</taxon>
        <taxon>Pseudomonadota</taxon>
        <taxon>Betaproteobacteria</taxon>
        <taxon>Burkholderiales</taxon>
        <taxon>Sphaerotilaceae</taxon>
        <taxon>Aquincola</taxon>
    </lineage>
</organism>
<dbReference type="GO" id="GO:0005737">
    <property type="term" value="C:cytoplasm"/>
    <property type="evidence" value="ECO:0007669"/>
    <property type="project" value="TreeGrafter"/>
</dbReference>
<dbReference type="Gene3D" id="3.10.490.10">
    <property type="entry name" value="Gamma-glutamyl cyclotransferase-like"/>
    <property type="match status" value="1"/>
</dbReference>
<gene>
    <name evidence="4" type="ORF">V4F39_00640</name>
</gene>
<keyword evidence="2" id="KW-0456">Lyase</keyword>
<evidence type="ECO:0000313" key="4">
    <source>
        <dbReference type="EMBL" id="MEF7612394.1"/>
    </source>
</evidence>
<name>A0AAW9QAI7_9BURK</name>
<dbReference type="AlphaFoldDB" id="A0AAW9QAI7"/>
<dbReference type="InterPro" id="IPR006840">
    <property type="entry name" value="ChaC"/>
</dbReference>
<dbReference type="Pfam" id="PF04752">
    <property type="entry name" value="ChaC"/>
    <property type="match status" value="1"/>
</dbReference>
<evidence type="ECO:0000256" key="2">
    <source>
        <dbReference type="ARBA" id="ARBA00023239"/>
    </source>
</evidence>
<dbReference type="Proteomes" id="UP001336250">
    <property type="component" value="Unassembled WGS sequence"/>
</dbReference>
<sequence>MDDPRPPSDPPTAGTSAEGAAPSVAPLGAPRDGRAMLQRIRHQWGPTDDLWVFGYASLIWRPEFDADEHRPGLVRGWHRALRMRSRVNRGTPDRPGLVFALMPGGSCRGMVYRVARARADAELDRLWAREMINSVYDPRWLPCQTAQGRVMALAFTLSRRSPSYTGRLPDEEIIQILRLAQGHCGSTLDYLCETARCLDERGMTDHEVRRLMALARQHRLA</sequence>
<dbReference type="CDD" id="cd06661">
    <property type="entry name" value="GGCT_like"/>
    <property type="match status" value="1"/>
</dbReference>
<evidence type="ECO:0000256" key="3">
    <source>
        <dbReference type="SAM" id="MobiDB-lite"/>
    </source>
</evidence>
<dbReference type="GO" id="GO:0006751">
    <property type="term" value="P:glutathione catabolic process"/>
    <property type="evidence" value="ECO:0007669"/>
    <property type="project" value="InterPro"/>
</dbReference>
<accession>A0AAW9QAI7</accession>
<keyword evidence="5" id="KW-1185">Reference proteome</keyword>
<comment type="caution">
    <text evidence="4">The sequence shown here is derived from an EMBL/GenBank/DDBJ whole genome shotgun (WGS) entry which is preliminary data.</text>
</comment>
<proteinExistence type="predicted"/>
<reference evidence="4 5" key="1">
    <citation type="submission" date="2024-02" db="EMBL/GenBank/DDBJ databases">
        <title>Genome sequence of Aquincola sp. MAHUQ-54.</title>
        <authorList>
            <person name="Huq M.A."/>
        </authorList>
    </citation>
    <scope>NUCLEOTIDE SEQUENCE [LARGE SCALE GENOMIC DNA]</scope>
    <source>
        <strain evidence="4 5">MAHUQ-54</strain>
    </source>
</reference>
<dbReference type="EC" id="4.3.2.7" evidence="1"/>
<dbReference type="GO" id="GO:0061928">
    <property type="term" value="F:glutathione specific gamma-glutamylcyclotransferase activity"/>
    <property type="evidence" value="ECO:0007669"/>
    <property type="project" value="UniProtKB-EC"/>
</dbReference>
<feature type="region of interest" description="Disordered" evidence="3">
    <location>
        <begin position="1"/>
        <end position="30"/>
    </location>
</feature>
<dbReference type="InterPro" id="IPR036568">
    <property type="entry name" value="GGCT-like_sf"/>
</dbReference>
<dbReference type="SUPFAM" id="SSF110857">
    <property type="entry name" value="Gamma-glutamyl cyclotransferase-like"/>
    <property type="match status" value="1"/>
</dbReference>
<protein>
    <recommendedName>
        <fullName evidence="1">glutathione-specific gamma-glutamylcyclotransferase</fullName>
        <ecNumber evidence="1">4.3.2.7</ecNumber>
    </recommendedName>
</protein>
<evidence type="ECO:0000313" key="5">
    <source>
        <dbReference type="Proteomes" id="UP001336250"/>
    </source>
</evidence>